<organism evidence="2 3">
    <name type="scientific">Miscanthus lutarioriparius</name>
    <dbReference type="NCBI Taxonomy" id="422564"/>
    <lineage>
        <taxon>Eukaryota</taxon>
        <taxon>Viridiplantae</taxon>
        <taxon>Streptophyta</taxon>
        <taxon>Embryophyta</taxon>
        <taxon>Tracheophyta</taxon>
        <taxon>Spermatophyta</taxon>
        <taxon>Magnoliopsida</taxon>
        <taxon>Liliopsida</taxon>
        <taxon>Poales</taxon>
        <taxon>Poaceae</taxon>
        <taxon>PACMAD clade</taxon>
        <taxon>Panicoideae</taxon>
        <taxon>Andropogonodae</taxon>
        <taxon>Andropogoneae</taxon>
        <taxon>Saccharinae</taxon>
        <taxon>Miscanthus</taxon>
    </lineage>
</organism>
<comment type="caution">
    <text evidence="2">The sequence shown here is derived from an EMBL/GenBank/DDBJ whole genome shotgun (WGS) entry which is preliminary data.</text>
</comment>
<accession>A0A811SBD7</accession>
<dbReference type="Proteomes" id="UP000604825">
    <property type="component" value="Unassembled WGS sequence"/>
</dbReference>
<proteinExistence type="predicted"/>
<reference evidence="2" key="1">
    <citation type="submission" date="2020-10" db="EMBL/GenBank/DDBJ databases">
        <authorList>
            <person name="Han B."/>
            <person name="Lu T."/>
            <person name="Zhao Q."/>
            <person name="Huang X."/>
            <person name="Zhao Y."/>
        </authorList>
    </citation>
    <scope>NUCLEOTIDE SEQUENCE</scope>
</reference>
<protein>
    <submittedName>
        <fullName evidence="2">Uncharacterized protein</fullName>
    </submittedName>
</protein>
<evidence type="ECO:0000313" key="2">
    <source>
        <dbReference type="EMBL" id="CAD6338623.1"/>
    </source>
</evidence>
<evidence type="ECO:0000313" key="3">
    <source>
        <dbReference type="Proteomes" id="UP000604825"/>
    </source>
</evidence>
<dbReference type="EMBL" id="CAJGYO010000019">
    <property type="protein sequence ID" value="CAD6338623.1"/>
    <property type="molecule type" value="Genomic_DNA"/>
</dbReference>
<evidence type="ECO:0000256" key="1">
    <source>
        <dbReference type="SAM" id="MobiDB-lite"/>
    </source>
</evidence>
<feature type="region of interest" description="Disordered" evidence="1">
    <location>
        <begin position="1"/>
        <end position="56"/>
    </location>
</feature>
<name>A0A811SBD7_9POAL</name>
<sequence>MERAPLPQGRRLQPACSPQGPEGTELQKRPNRSPPNGLRSPYNAQSHGAPAPAKHEGFVAAAGAAVLPRSHSVGRGGTKVSAPAPKKTGAMKKASDVQPPQAPLRSAAAPRTLTSAEEAIDAVAMDDVQQLLEELPTRFPINHTLFCGCKAADG</sequence>
<feature type="region of interest" description="Disordered" evidence="1">
    <location>
        <begin position="68"/>
        <end position="111"/>
    </location>
</feature>
<keyword evidence="3" id="KW-1185">Reference proteome</keyword>
<dbReference type="AlphaFoldDB" id="A0A811SBD7"/>
<gene>
    <name evidence="2" type="ORF">NCGR_LOCUS62721</name>
</gene>